<protein>
    <submittedName>
        <fullName evidence="3">Uncharacterized protein</fullName>
    </submittedName>
</protein>
<comment type="caution">
    <text evidence="3">The sequence shown here is derived from an EMBL/GenBank/DDBJ whole genome shotgun (WGS) entry which is preliminary data.</text>
</comment>
<dbReference type="AlphaFoldDB" id="A0A2N3XS38"/>
<feature type="region of interest" description="Disordered" evidence="1">
    <location>
        <begin position="146"/>
        <end position="191"/>
    </location>
</feature>
<sequence>MDEVKAMARAGESVGKAVGTGIKSARHGARRAGEVGVALSKQAAALAEQELANHGYSTDELQELIAQRATGMSRKELAKRGRKARKQWEKTTAKSRKQLAKNTAAARKELAARIDPGKPKPRRKWPWVLLALTALGAAVAVAFSRRPEELPVAEADDGFTRRDTQARHRASRPDVPAQPDGQAHAAPERSR</sequence>
<reference evidence="3" key="1">
    <citation type="submission" date="2017-12" db="EMBL/GenBank/DDBJ databases">
        <title>Sequencing the genomes of 1000 Actinobacteria strains.</title>
        <authorList>
            <person name="Klenk H.-P."/>
        </authorList>
    </citation>
    <scope>NUCLEOTIDE SEQUENCE [LARGE SCALE GENOMIC DNA]</scope>
    <source>
        <strain evidence="3">DSM 44228</strain>
    </source>
</reference>
<dbReference type="STRING" id="994479.GCA_000194155_06419"/>
<keyword evidence="2" id="KW-1133">Transmembrane helix</keyword>
<keyword evidence="2" id="KW-0472">Membrane</keyword>
<feature type="region of interest" description="Disordered" evidence="1">
    <location>
        <begin position="72"/>
        <end position="122"/>
    </location>
</feature>
<evidence type="ECO:0000256" key="1">
    <source>
        <dbReference type="SAM" id="MobiDB-lite"/>
    </source>
</evidence>
<evidence type="ECO:0000313" key="4">
    <source>
        <dbReference type="Proteomes" id="UP000233786"/>
    </source>
</evidence>
<evidence type="ECO:0000313" key="3">
    <source>
        <dbReference type="EMBL" id="PKW13498.1"/>
    </source>
</evidence>
<feature type="compositionally biased region" description="Basic and acidic residues" evidence="1">
    <location>
        <begin position="106"/>
        <end position="118"/>
    </location>
</feature>
<dbReference type="EMBL" id="PJNB01000001">
    <property type="protein sequence ID" value="PKW13498.1"/>
    <property type="molecule type" value="Genomic_DNA"/>
</dbReference>
<organism evidence="3 4">
    <name type="scientific">Saccharopolyspora spinosa</name>
    <dbReference type="NCBI Taxonomy" id="60894"/>
    <lineage>
        <taxon>Bacteria</taxon>
        <taxon>Bacillati</taxon>
        <taxon>Actinomycetota</taxon>
        <taxon>Actinomycetes</taxon>
        <taxon>Pseudonocardiales</taxon>
        <taxon>Pseudonocardiaceae</taxon>
        <taxon>Saccharopolyspora</taxon>
    </lineage>
</organism>
<keyword evidence="4" id="KW-1185">Reference proteome</keyword>
<feature type="transmembrane region" description="Helical" evidence="2">
    <location>
        <begin position="125"/>
        <end position="143"/>
    </location>
</feature>
<gene>
    <name evidence="3" type="ORF">A8926_1033</name>
</gene>
<accession>A0A2N3XS38</accession>
<evidence type="ECO:0000256" key="2">
    <source>
        <dbReference type="SAM" id="Phobius"/>
    </source>
</evidence>
<keyword evidence="2" id="KW-0812">Transmembrane</keyword>
<dbReference type="RefSeq" id="WP_010313229.1">
    <property type="nucleotide sequence ID" value="NZ_CP061007.1"/>
</dbReference>
<name>A0A2N3XS38_SACSN</name>
<proteinExistence type="predicted"/>
<dbReference type="Proteomes" id="UP000233786">
    <property type="component" value="Unassembled WGS sequence"/>
</dbReference>